<proteinExistence type="predicted"/>
<dbReference type="HOGENOM" id="CLU_437929_0_0_9"/>
<keyword evidence="3" id="KW-1185">Reference proteome</keyword>
<feature type="chain" id="PRO_5002870561" evidence="1">
    <location>
        <begin position="23"/>
        <end position="624"/>
    </location>
</feature>
<evidence type="ECO:0000313" key="3">
    <source>
        <dbReference type="Proteomes" id="UP000000719"/>
    </source>
</evidence>
<dbReference type="Proteomes" id="UP000000719">
    <property type="component" value="Chromosome"/>
</dbReference>
<dbReference type="KEGG" id="hor:Hore_04220"/>
<dbReference type="STRING" id="373903.Hore_04220"/>
<dbReference type="AlphaFoldDB" id="B8D1V3"/>
<reference evidence="2 3" key="1">
    <citation type="journal article" date="2009" name="PLoS ONE">
        <title>Genome analysis of the anaerobic thermohalophilic bacterium Halothermothrix orenii.</title>
        <authorList>
            <person name="Mavromatis K."/>
            <person name="Ivanova N."/>
            <person name="Anderson I."/>
            <person name="Lykidis A."/>
            <person name="Hooper S.D."/>
            <person name="Sun H."/>
            <person name="Kunin V."/>
            <person name="Lapidus A."/>
            <person name="Hugenholtz P."/>
            <person name="Patel B."/>
            <person name="Kyrpides N.C."/>
        </authorList>
    </citation>
    <scope>NUCLEOTIDE SEQUENCE [LARGE SCALE GENOMIC DNA]</scope>
    <source>
        <strain evidence="3">H 168 / OCM 544 / DSM 9562</strain>
    </source>
</reference>
<dbReference type="eggNOG" id="ENOG5033Q1S">
    <property type="taxonomic scope" value="Bacteria"/>
</dbReference>
<evidence type="ECO:0000256" key="1">
    <source>
        <dbReference type="SAM" id="SignalP"/>
    </source>
</evidence>
<sequence>MKKFPVLLSLVLVLLLALPAFAVTNVEFSGNANFNFWEFYEVDGKANYSMNGIPGAVFGIGDYKQSTSDNKDDNRERLEMGLNLNMNVKVDNIVNIDANFVGLHEEMNMDYNGTDETYSQDQTTPKDNAVLRLGDLTITATPEFGEIIITNNFNYNFNNKVLAAQFRDNWGDMSPYGEGILIKKDIAGISTQSFLYKTEINSNDREQVDFWNPNLEVQQMVYGVDLKKNISLGKVGALLVRTHDERADEAGSYFGKDLDNTHIALTGELYPNNMVKINGEFITAIYGDDVDTIYNTVPYGWIPEPQEFDLSAPGAKEDTNVIEVGATITPIAGLQLTGTYKDVGEDYIAVQGNSHARQSWFGDESFGPDQRFDYVDGCGYEKGFKLDGSYMLPVNLAPQITGMFTQYEETRSALNDAADNSVTIARVETNVSGALWKADTSYRWRNNKAATENNGILFNEFNVNGSYTVLDDGITKVGLTGEVNYYTGSDEEVEDNKNFANEIRVRAGVNGSYKLNNRVDLTASYDFGIAREDSDLLTGSAMQNLFKAGLSYKVSQNTTFTIGYQFDAYQLNDINDPDDDFVTAMSKREAHHIWYDGAESWQPRNPDYEGYTTHSVKASYNITF</sequence>
<dbReference type="OrthoDB" id="2109971at2"/>
<keyword evidence="1" id="KW-0732">Signal</keyword>
<name>B8D1V3_HALOH</name>
<accession>B8D1V3</accession>
<dbReference type="EMBL" id="CP001098">
    <property type="protein sequence ID" value="ACL69180.1"/>
    <property type="molecule type" value="Genomic_DNA"/>
</dbReference>
<evidence type="ECO:0000313" key="2">
    <source>
        <dbReference type="EMBL" id="ACL69180.1"/>
    </source>
</evidence>
<dbReference type="RefSeq" id="WP_012635368.1">
    <property type="nucleotide sequence ID" value="NC_011899.1"/>
</dbReference>
<organism evidence="2 3">
    <name type="scientific">Halothermothrix orenii (strain H 168 / OCM 544 / DSM 9562)</name>
    <dbReference type="NCBI Taxonomy" id="373903"/>
    <lineage>
        <taxon>Bacteria</taxon>
        <taxon>Bacillati</taxon>
        <taxon>Bacillota</taxon>
        <taxon>Clostridia</taxon>
        <taxon>Halanaerobiales</taxon>
        <taxon>Halothermotrichaceae</taxon>
        <taxon>Halothermothrix</taxon>
    </lineage>
</organism>
<protein>
    <submittedName>
        <fullName evidence="2">Autotransporter beta-domain protein</fullName>
    </submittedName>
</protein>
<gene>
    <name evidence="2" type="ordered locus">Hore_04220</name>
</gene>
<feature type="signal peptide" evidence="1">
    <location>
        <begin position="1"/>
        <end position="22"/>
    </location>
</feature>